<dbReference type="PANTHER" id="PTHR39087:SF2">
    <property type="entry name" value="UPF0104 MEMBRANE PROTEIN MJ1595"/>
    <property type="match status" value="1"/>
</dbReference>
<dbReference type="InterPro" id="IPR022791">
    <property type="entry name" value="L-PG_synthase/AglD"/>
</dbReference>
<dbReference type="NCBIfam" id="TIGR00374">
    <property type="entry name" value="flippase-like domain"/>
    <property type="match status" value="1"/>
</dbReference>
<keyword evidence="2" id="KW-1003">Cell membrane</keyword>
<protein>
    <submittedName>
        <fullName evidence="7">Flippase-like domain-containing protein</fullName>
    </submittedName>
</protein>
<dbReference type="PANTHER" id="PTHR39087">
    <property type="entry name" value="UPF0104 MEMBRANE PROTEIN MJ1595"/>
    <property type="match status" value="1"/>
</dbReference>
<reference evidence="7 8" key="1">
    <citation type="journal article" date="2020" name="Biotechnol. Biofuels">
        <title>New insights from the biogas microbiome by comprehensive genome-resolved metagenomics of nearly 1600 species originating from multiple anaerobic digesters.</title>
        <authorList>
            <person name="Campanaro S."/>
            <person name="Treu L."/>
            <person name="Rodriguez-R L.M."/>
            <person name="Kovalovszki A."/>
            <person name="Ziels R.M."/>
            <person name="Maus I."/>
            <person name="Zhu X."/>
            <person name="Kougias P.G."/>
            <person name="Basile A."/>
            <person name="Luo G."/>
            <person name="Schluter A."/>
            <person name="Konstantinidis K.T."/>
            <person name="Angelidaki I."/>
        </authorList>
    </citation>
    <scope>NUCLEOTIDE SEQUENCE [LARGE SCALE GENOMIC DNA]</scope>
    <source>
        <strain evidence="7">AS27yjCOA_65</strain>
    </source>
</reference>
<feature type="transmembrane region" description="Helical" evidence="6">
    <location>
        <begin position="285"/>
        <end position="309"/>
    </location>
</feature>
<evidence type="ECO:0000256" key="3">
    <source>
        <dbReference type="ARBA" id="ARBA00022692"/>
    </source>
</evidence>
<gene>
    <name evidence="7" type="ORF">GYA55_10350</name>
</gene>
<evidence type="ECO:0000256" key="4">
    <source>
        <dbReference type="ARBA" id="ARBA00022989"/>
    </source>
</evidence>
<feature type="transmembrane region" description="Helical" evidence="6">
    <location>
        <begin position="147"/>
        <end position="167"/>
    </location>
</feature>
<accession>A0A7X9FTD4</accession>
<evidence type="ECO:0000256" key="5">
    <source>
        <dbReference type="ARBA" id="ARBA00023136"/>
    </source>
</evidence>
<feature type="transmembrane region" description="Helical" evidence="6">
    <location>
        <begin position="111"/>
        <end position="135"/>
    </location>
</feature>
<proteinExistence type="predicted"/>
<evidence type="ECO:0000256" key="6">
    <source>
        <dbReference type="SAM" id="Phobius"/>
    </source>
</evidence>
<dbReference type="Pfam" id="PF03706">
    <property type="entry name" value="LPG_synthase_TM"/>
    <property type="match status" value="1"/>
</dbReference>
<evidence type="ECO:0000256" key="2">
    <source>
        <dbReference type="ARBA" id="ARBA00022475"/>
    </source>
</evidence>
<feature type="transmembrane region" description="Helical" evidence="6">
    <location>
        <begin position="256"/>
        <end position="278"/>
    </location>
</feature>
<comment type="subcellular location">
    <subcellularLocation>
        <location evidence="1">Cell membrane</location>
        <topology evidence="1">Multi-pass membrane protein</topology>
    </subcellularLocation>
</comment>
<keyword evidence="4 6" id="KW-1133">Transmembrane helix</keyword>
<dbReference type="EMBL" id="JAAZON010000468">
    <property type="protein sequence ID" value="NMC63551.1"/>
    <property type="molecule type" value="Genomic_DNA"/>
</dbReference>
<sequence length="323" mass="36006">MRFFLKHCLPWIITAIALYYAFRGIDWINFLSFLKGANRRFLLFACFCTLISYLLRARRWEYFFPDFVISYANAVKVLFLGFFMNNVLPARAGELVRAHAGARMTNSKRTLVLATVFSERLSDGLTISALFALFALGLGDDTLSKDFLYVAYAFGGAAVFVVILLFLRSQISSFLQVLQIRVGKEVSKYAFNRLMMFLDGLSPLLNPRKLPFIILSSLAIWLIELSVYVLIAQAYGSSLSLAQSVLFLVSVNFSSLIPAAPGGIGVIEAITVIVLGSLGINREHALAMVMTQHIIQYVIVGIPGAWALLNLKDKIIGFRSEEN</sequence>
<evidence type="ECO:0000313" key="8">
    <source>
        <dbReference type="Proteomes" id="UP000524246"/>
    </source>
</evidence>
<feature type="transmembrane region" description="Helical" evidence="6">
    <location>
        <begin position="41"/>
        <end position="57"/>
    </location>
</feature>
<dbReference type="AlphaFoldDB" id="A0A7X9FTD4"/>
<keyword evidence="5 6" id="KW-0472">Membrane</keyword>
<evidence type="ECO:0000256" key="1">
    <source>
        <dbReference type="ARBA" id="ARBA00004651"/>
    </source>
</evidence>
<evidence type="ECO:0000313" key="7">
    <source>
        <dbReference type="EMBL" id="NMC63551.1"/>
    </source>
</evidence>
<dbReference type="Proteomes" id="UP000524246">
    <property type="component" value="Unassembled WGS sequence"/>
</dbReference>
<dbReference type="GO" id="GO:0005886">
    <property type="term" value="C:plasma membrane"/>
    <property type="evidence" value="ECO:0007669"/>
    <property type="project" value="UniProtKB-SubCell"/>
</dbReference>
<keyword evidence="3 6" id="KW-0812">Transmembrane</keyword>
<feature type="transmembrane region" description="Helical" evidence="6">
    <location>
        <begin position="212"/>
        <end position="236"/>
    </location>
</feature>
<feature type="transmembrane region" description="Helical" evidence="6">
    <location>
        <begin position="69"/>
        <end position="90"/>
    </location>
</feature>
<feature type="transmembrane region" description="Helical" evidence="6">
    <location>
        <begin position="12"/>
        <end position="34"/>
    </location>
</feature>
<comment type="caution">
    <text evidence="7">The sequence shown here is derived from an EMBL/GenBank/DDBJ whole genome shotgun (WGS) entry which is preliminary data.</text>
</comment>
<name>A0A7X9FTD4_9DELT</name>
<organism evidence="7 8">
    <name type="scientific">SAR324 cluster bacterium</name>
    <dbReference type="NCBI Taxonomy" id="2024889"/>
    <lineage>
        <taxon>Bacteria</taxon>
        <taxon>Deltaproteobacteria</taxon>
        <taxon>SAR324 cluster</taxon>
    </lineage>
</organism>